<dbReference type="InterPro" id="IPR035964">
    <property type="entry name" value="I/LWEQ_dom_sf"/>
</dbReference>
<dbReference type="SMART" id="SM01244">
    <property type="entry name" value="IRS"/>
    <property type="match status" value="1"/>
</dbReference>
<dbReference type="InterPro" id="IPR002558">
    <property type="entry name" value="ILWEQ_dom"/>
</dbReference>
<accession>A0A8C1JIV5</accession>
<dbReference type="SUPFAM" id="SSF54236">
    <property type="entry name" value="Ubiquitin-like"/>
    <property type="match status" value="1"/>
</dbReference>
<reference evidence="13" key="2">
    <citation type="submission" date="2025-09" db="UniProtKB">
        <authorList>
            <consortium name="Ensembl"/>
        </authorList>
    </citation>
    <scope>IDENTIFICATION</scope>
</reference>
<dbReference type="InterPro" id="IPR035963">
    <property type="entry name" value="FERM_2"/>
</dbReference>
<reference evidence="13" key="1">
    <citation type="submission" date="2025-08" db="UniProtKB">
        <authorList>
            <consortium name="Ensembl"/>
        </authorList>
    </citation>
    <scope>IDENTIFICATION</scope>
</reference>
<dbReference type="GO" id="GO:0001726">
    <property type="term" value="C:ruffle"/>
    <property type="evidence" value="ECO:0007669"/>
    <property type="project" value="InterPro"/>
</dbReference>
<evidence type="ECO:0000256" key="2">
    <source>
        <dbReference type="ARBA" id="ARBA00004246"/>
    </source>
</evidence>
<dbReference type="Pfam" id="PF16511">
    <property type="entry name" value="FERM_f0"/>
    <property type="match status" value="1"/>
</dbReference>
<dbReference type="GO" id="GO:0005886">
    <property type="term" value="C:plasma membrane"/>
    <property type="evidence" value="ECO:0007669"/>
    <property type="project" value="UniProtKB-SubCell"/>
</dbReference>
<dbReference type="Ensembl" id="ENSCCRT00010036537.1">
    <property type="protein sequence ID" value="ENSCCRP00010033321.1"/>
    <property type="gene ID" value="ENSCCRG00010003477.1"/>
</dbReference>
<dbReference type="GO" id="GO:0005856">
    <property type="term" value="C:cytoskeleton"/>
    <property type="evidence" value="ECO:0007669"/>
    <property type="project" value="UniProtKB-SubCell"/>
</dbReference>
<dbReference type="FunFam" id="1.20.120.230:FF:000002">
    <property type="entry name" value="Talin 2"/>
    <property type="match status" value="1"/>
</dbReference>
<dbReference type="CDD" id="cd12150">
    <property type="entry name" value="talin-RS"/>
    <property type="match status" value="1"/>
</dbReference>
<dbReference type="InterPro" id="IPR014352">
    <property type="entry name" value="FERM/acyl-CoA-bd_prot_sf"/>
</dbReference>
<evidence type="ECO:0000313" key="14">
    <source>
        <dbReference type="Proteomes" id="UP000694427"/>
    </source>
</evidence>
<dbReference type="Pfam" id="PF25177">
    <property type="entry name" value="Talin_VBS2"/>
    <property type="match status" value="1"/>
</dbReference>
<evidence type="ECO:0000259" key="11">
    <source>
        <dbReference type="PROSITE" id="PS50057"/>
    </source>
</evidence>
<sequence>MVALSLKICVRQCNVVKTMQFEPSTAVYDACRVIRERVPEAQTGQASEYGLFLSDEDPRKGIWLEGGRALDYYMLRNGDILEYKKKQRPQKIKMLDGAVKTIMVDDSKTVGELLVTICSRIGITNYEEYSLIQEVVEEKKDEGTGTLKKDRTLLREERKMEKLKAKLHTDDDLNWLDHGRTFREQGVEESETLLLRRKFFYSDQNVDSRDPVQLNLLYVQARDDILNGSHPVSFDKACEFGGIQAQIQFGPHIEHKHKSGFLDLKEFLPKEYIKQRGAEKKIFQEHKACGEMTEIEAKVKYVKLARSLRTYGVSFFLVKEKMKSKNKLVPRLLGITKESVMRVDEKTKDVVQEWPLTTVKRWAASPKSFTLDFGEYQESYFSVQTTEGEQISQLIAGYIDIILKKKQSKDRFGLEGDEEATMLEESVSPKKSTILQQQFNRVGQAEHGSVALPGILRSGSVGPETLNMGTMPSPQQHITTGQMHLGHMPPLSAAQQALVGTINTSMQAVQQAQSDLEEVEELPPLGDDMASKMWIQNKMDESKHDIHSQVDAITAGTASVVNLTAGDPTDTDYTAVGCAITTISSNLTEMSKGVKLLAALMEDEVGSGQDLMKAARTLTGAVSDLLKAVEPASGEPRQTVLTAAGSIGQASGDLLRQIGENETDERFQDVLMNLAKAVANAAAMMVLKAKNVAQVSEDSVLQNRVIAAATQCALSTSQLVACAKVVSPTISSPVCQEQLIEAGKLVDRSVEGCVKACLSATSDGELLKAVSAAAGIVTQALSDLIAHVRNYATRGEPIGRYDQATDTIMTVTESIFCNMGDAGEMVRQARVLAQATSDLVNAMRSDAEVEVDVNNSKKLLAAAKLLADATARMVEAAKGAAAYPENEDQQQKLREAAEGLRVATNAAAQNAIKKKLITRLENAAKQAAAAATQTIAASQNAAASNKNSAAHQQLVQTCRAVADHIPQLVQGVRGSQGQPEDGSAQLALIIASQNFLQPGNKIVSSAKSSVPTVTDQAAAMQLGQCAKNLATCLAELRTAAQTAHEACGPMEIDSALIAVQTLKNELQDAKMAASEGHLKPLPGESLEKCTQDLGGTSKAVGSSMAQLLTCAAQGNEHYTGVAASETAQALKTLAQAARGVAATSSDPAGAAAMLDSAREVMEGSAKLISEAREALVAPGDAEIQQRLAQVAKAVSHSLNACVNCLPGQKDVDMALKSIGEASKKLLVETLPPCSKTFQEAQSDLNQTAADLNQSAGDVVHASRGTTCRLADASGKFSEDFDEFLDAGIEMAGHTQSKDDQMQVIGNLKNISMASSKLLLAAKSLSVDPAAGNAKNLLTAAARYFRTCIIYKQCMGLLDNPNEPVSDLSYFDCIESVMENSKILGESMAGISHNCKTGDVPAFGDCVGGASKALCGLTEAAGQASYLVGVSDPNSQAGHPGLVDPIQFARANQAIRMACQNLVDPDSSPSQVLSAATIVAKHTSVLCNACRLASSKTANPVAKRHFVQSAKEVANSTASLVKTIKALDGDFSEENREKCRVATAPLIEAVDNLTTFASNPEFASVPAQISREGSAAQEPIIQSARSMLDSSTHLLKTARSLVMNPKDPPTWSLLASHSRNVSDSIKSLIMAIRDKAPGQKECDSAIENINKCIRDIEQASLAAVSQNLSRRDEVSLEALQEQLTSSVQEVGHLIEPISTAAKGEAAQLGHKVTKLVSYFTPLVSASMGMASKILDHQQQMNLLDQTKTLAESALQMLYAAKEGGGNPKAAHTHDAIAEAAQLMREAVDDLLLTLNEAASEVGMVSGMVDSIADAMGKLGEGTPPEPEGSFVEYQTTMVRYSKAIAVSAQEMIGVQIKTRVQELGHGCIVLVQKAGALQISPSDSFTKRELIECARTVTEKVSMVLSALQAGNKGTQACITAGSAVSGIIADLDTTIMFASAGTLNAENDSDSFADHRENILKTAKALVEDTKNLVSGAASSQEKLAQAAQSSAKTITDLTDVVKLGAASIGPDDPETQVVLINAVKDVAKALAELISATKCAAGKAADDPSMFQLKSAAKVMVTNVTSLLKTVKAVEDEASRGTRALEATIECIKQELTLFQSKEAPEKSTTPEEFIRMTKGITTATAKAVAAGNSARQEDVISTANLSRKVIADMLITCKQAAYHEEVSEEVRNRALLYGTECTNGYIDLLEHVLQVLQKPTGDQKPKLVMFSKKVAAAVTELIQAAEAMKGTEWVDPEDPTVIAETELLGAAASIEAAAKKLEQLKPRAKPRQADESLDFEEQILEAAKSIAAATSALVKSASAAQRELVAQGKVGAIPANAVDDGQWSQGLISAARMVAAATSNLCEAANASVQGHASEEKLVSSAKQVAASTAQLLVACKVKAEQDSEAMRRLQAAGNAVKRASDSLVRAAQKAAFNKTDDDNVVVKTRFVGGIAQIIAAQEEMLRKERELEEARKKLAQIRQQQYKFLPSELREDED</sequence>
<dbReference type="FunFam" id="1.20.1420.10:FF:000004">
    <property type="entry name" value="Talin 2"/>
    <property type="match status" value="1"/>
</dbReference>
<dbReference type="SUPFAM" id="SSF47220">
    <property type="entry name" value="alpha-catenin/vinculin-like"/>
    <property type="match status" value="6"/>
</dbReference>
<dbReference type="CDD" id="cd14473">
    <property type="entry name" value="FERM_B-lobe"/>
    <property type="match status" value="1"/>
</dbReference>
<dbReference type="InterPro" id="IPR019748">
    <property type="entry name" value="FERM_central"/>
</dbReference>
<dbReference type="InterPro" id="IPR054060">
    <property type="entry name" value="TLN1-like_RS"/>
</dbReference>
<dbReference type="Gene3D" id="1.20.1410.10">
    <property type="entry name" value="I/LWEQ domain"/>
    <property type="match status" value="1"/>
</dbReference>
<dbReference type="GO" id="GO:0030036">
    <property type="term" value="P:actin cytoskeleton organization"/>
    <property type="evidence" value="ECO:0007669"/>
    <property type="project" value="TreeGrafter"/>
</dbReference>
<dbReference type="InterPro" id="IPR054082">
    <property type="entry name" value="Talin_IBS2B"/>
</dbReference>
<feature type="coiled-coil region" evidence="10">
    <location>
        <begin position="2440"/>
        <end position="2467"/>
    </location>
</feature>
<feature type="domain" description="FERM" evidence="11">
    <location>
        <begin position="88"/>
        <end position="406"/>
    </location>
</feature>
<dbReference type="InterPro" id="IPR037438">
    <property type="entry name" value="Talin1/2-RS"/>
</dbReference>
<dbReference type="SMART" id="SM00295">
    <property type="entry name" value="B41"/>
    <property type="match status" value="1"/>
</dbReference>
<dbReference type="Gene3D" id="1.20.120.230">
    <property type="entry name" value="Alpha-catenin/vinculin-like"/>
    <property type="match status" value="5"/>
</dbReference>
<evidence type="ECO:0000256" key="7">
    <source>
        <dbReference type="ARBA" id="ARBA00022949"/>
    </source>
</evidence>
<evidence type="ECO:0000256" key="3">
    <source>
        <dbReference type="ARBA" id="ARBA00004413"/>
    </source>
</evidence>
<dbReference type="FunFam" id="1.20.1420.10:FF:000002">
    <property type="entry name" value="Talin 2"/>
    <property type="match status" value="1"/>
</dbReference>
<feature type="domain" description="I/LWEQ" evidence="12">
    <location>
        <begin position="2233"/>
        <end position="2472"/>
    </location>
</feature>
<evidence type="ECO:0000313" key="13">
    <source>
        <dbReference type="Ensembl" id="ENSCCRP00010033321.1"/>
    </source>
</evidence>
<dbReference type="PANTHER" id="PTHR19981">
    <property type="entry name" value="TALIN"/>
    <property type="match status" value="1"/>
</dbReference>
<dbReference type="GO" id="GO:0005925">
    <property type="term" value="C:focal adhesion"/>
    <property type="evidence" value="ECO:0007669"/>
    <property type="project" value="UniProtKB-SubCell"/>
</dbReference>
<dbReference type="Gene3D" id="1.20.80.10">
    <property type="match status" value="1"/>
</dbReference>
<dbReference type="Pfam" id="PF01608">
    <property type="entry name" value="I_LWEQ"/>
    <property type="match status" value="1"/>
</dbReference>
<dbReference type="InterPro" id="IPR036723">
    <property type="entry name" value="Alpha-catenin/vinculin-like_sf"/>
</dbReference>
<evidence type="ECO:0000259" key="12">
    <source>
        <dbReference type="PROSITE" id="PS50945"/>
    </source>
</evidence>
<dbReference type="FunFam" id="1.20.1420.10:FF:000006">
    <property type="entry name" value="Talin 2"/>
    <property type="match status" value="1"/>
</dbReference>
<dbReference type="InterPro" id="IPR015224">
    <property type="entry name" value="Talin_cent"/>
</dbReference>
<dbReference type="FunFam" id="3.10.20.90:FF:000028">
    <property type="entry name" value="Talin 2"/>
    <property type="match status" value="1"/>
</dbReference>
<dbReference type="FunFam" id="1.20.1410.10:FF:000001">
    <property type="entry name" value="Talin 2"/>
    <property type="match status" value="1"/>
</dbReference>
<dbReference type="InterPro" id="IPR015009">
    <property type="entry name" value="Vinculin-bd_dom"/>
</dbReference>
<dbReference type="InterPro" id="IPR036476">
    <property type="entry name" value="Talin_cent_sf"/>
</dbReference>
<dbReference type="SUPFAM" id="SSF109885">
    <property type="entry name" value="I/LWEQ domain"/>
    <property type="match status" value="4"/>
</dbReference>
<dbReference type="FunFam" id="1.20.1420.10:FF:000005">
    <property type="entry name" value="Talin 2"/>
    <property type="match status" value="1"/>
</dbReference>
<dbReference type="InterPro" id="IPR002404">
    <property type="entry name" value="IRS_PTB"/>
</dbReference>
<organism evidence="13 14">
    <name type="scientific">Cyprinus carpio</name>
    <name type="common">Common carp</name>
    <dbReference type="NCBI Taxonomy" id="7962"/>
    <lineage>
        <taxon>Eukaryota</taxon>
        <taxon>Metazoa</taxon>
        <taxon>Chordata</taxon>
        <taxon>Craniata</taxon>
        <taxon>Vertebrata</taxon>
        <taxon>Euteleostomi</taxon>
        <taxon>Actinopterygii</taxon>
        <taxon>Neopterygii</taxon>
        <taxon>Teleostei</taxon>
        <taxon>Ostariophysi</taxon>
        <taxon>Cypriniformes</taxon>
        <taxon>Cyprinidae</taxon>
        <taxon>Cyprininae</taxon>
        <taxon>Cyprinus</taxon>
    </lineage>
</organism>
<keyword evidence="10" id="KW-0175">Coiled coil</keyword>
<evidence type="ECO:0000256" key="8">
    <source>
        <dbReference type="ARBA" id="ARBA00023136"/>
    </source>
</evidence>
<dbReference type="PANTHER" id="PTHR19981:SF34">
    <property type="entry name" value="TALIN-2"/>
    <property type="match status" value="1"/>
</dbReference>
<dbReference type="InterPro" id="IPR049108">
    <property type="entry name" value="Talin_R4"/>
</dbReference>
<keyword evidence="4" id="KW-1003">Cell membrane</keyword>
<name>A0A8C1JIV5_CYPCA</name>
<dbReference type="PROSITE" id="PS00661">
    <property type="entry name" value="FERM_2"/>
    <property type="match status" value="1"/>
</dbReference>
<comment type="subcellular location">
    <subcellularLocation>
        <location evidence="2">Cell junction</location>
        <location evidence="2">Focal adhesion</location>
    </subcellularLocation>
    <subcellularLocation>
        <location evidence="3">Cell membrane</location>
        <topology evidence="3">Peripheral membrane protein</topology>
        <orientation evidence="3">Cytoplasmic side</orientation>
    </subcellularLocation>
    <subcellularLocation>
        <location evidence="1">Cytoplasm</location>
        <location evidence="1">Cytoskeleton</location>
    </subcellularLocation>
</comment>
<dbReference type="FunFam" id="1.20.1420.10:FF:000007">
    <property type="entry name" value="Talin 2"/>
    <property type="match status" value="1"/>
</dbReference>
<dbReference type="Proteomes" id="UP000694427">
    <property type="component" value="Unplaced"/>
</dbReference>
<dbReference type="InterPro" id="IPR000299">
    <property type="entry name" value="FERM_domain"/>
</dbReference>
<dbReference type="FunFam" id="3.10.20.90:FF:000066">
    <property type="entry name" value="Talin 1"/>
    <property type="match status" value="1"/>
</dbReference>
<dbReference type="FunFam" id="1.20.1420.10:FF:000001">
    <property type="entry name" value="Talin 2"/>
    <property type="match status" value="1"/>
</dbReference>
<evidence type="ECO:0000256" key="4">
    <source>
        <dbReference type="ARBA" id="ARBA00022475"/>
    </source>
</evidence>
<evidence type="ECO:0000256" key="1">
    <source>
        <dbReference type="ARBA" id="ARBA00004245"/>
    </source>
</evidence>
<keyword evidence="8" id="KW-0472">Membrane</keyword>
<dbReference type="SMART" id="SM00307">
    <property type="entry name" value="ILWEQ"/>
    <property type="match status" value="1"/>
</dbReference>
<dbReference type="GO" id="GO:0005737">
    <property type="term" value="C:cytoplasm"/>
    <property type="evidence" value="ECO:0007669"/>
    <property type="project" value="TreeGrafter"/>
</dbReference>
<dbReference type="PROSITE" id="PS50945">
    <property type="entry name" value="I_LWEQ"/>
    <property type="match status" value="1"/>
</dbReference>
<dbReference type="GO" id="GO:0005200">
    <property type="term" value="F:structural constituent of cytoskeleton"/>
    <property type="evidence" value="ECO:0007669"/>
    <property type="project" value="InterPro"/>
</dbReference>
<keyword evidence="7" id="KW-0965">Cell junction</keyword>
<dbReference type="InterPro" id="IPR029071">
    <property type="entry name" value="Ubiquitin-like_domsf"/>
</dbReference>
<dbReference type="Pfam" id="PF02174">
    <property type="entry name" value="IRS"/>
    <property type="match status" value="1"/>
</dbReference>
<keyword evidence="5" id="KW-0963">Cytoplasm</keyword>
<proteinExistence type="predicted"/>
<dbReference type="GO" id="GO:0051015">
    <property type="term" value="F:actin filament binding"/>
    <property type="evidence" value="ECO:0007669"/>
    <property type="project" value="InterPro"/>
</dbReference>
<dbReference type="FunFam" id="1.20.80.10:FF:000007">
    <property type="entry name" value="Talin 2"/>
    <property type="match status" value="1"/>
</dbReference>
<dbReference type="FunFam" id="1.20.120.230:FF:000005">
    <property type="entry name" value="Talin 1"/>
    <property type="match status" value="1"/>
</dbReference>
<evidence type="ECO:0000256" key="9">
    <source>
        <dbReference type="ARBA" id="ARBA00023212"/>
    </source>
</evidence>
<dbReference type="FunFam" id="2.30.29.30:FF:000028">
    <property type="entry name" value="Talin 2"/>
    <property type="match status" value="1"/>
</dbReference>
<keyword evidence="14" id="KW-1185">Reference proteome</keyword>
<dbReference type="Gene3D" id="1.20.1420.10">
    <property type="entry name" value="Talin, central domain"/>
    <property type="match status" value="8"/>
</dbReference>
<dbReference type="SUPFAM" id="SSF47031">
    <property type="entry name" value="Second domain of FERM"/>
    <property type="match status" value="1"/>
</dbReference>
<dbReference type="InterPro" id="IPR019747">
    <property type="entry name" value="FERM_CS"/>
</dbReference>
<dbReference type="GO" id="GO:0098609">
    <property type="term" value="P:cell-cell adhesion"/>
    <property type="evidence" value="ECO:0007669"/>
    <property type="project" value="TreeGrafter"/>
</dbReference>
<dbReference type="FunFam" id="1.20.120.230:FF:000004">
    <property type="entry name" value="Talin 2"/>
    <property type="match status" value="1"/>
</dbReference>
<dbReference type="Pfam" id="PF21692">
    <property type="entry name" value="Talin_R4"/>
    <property type="match status" value="1"/>
</dbReference>
<evidence type="ECO:0000256" key="10">
    <source>
        <dbReference type="SAM" id="Coils"/>
    </source>
</evidence>
<dbReference type="Gene3D" id="3.10.20.90">
    <property type="entry name" value="Phosphatidylinositol 3-kinase Catalytic Subunit, Chain A, domain 1"/>
    <property type="match status" value="2"/>
</dbReference>
<dbReference type="CDD" id="cd10569">
    <property type="entry name" value="FERM_C_Talin"/>
    <property type="match status" value="1"/>
</dbReference>
<dbReference type="FunFam" id="1.20.120.230:FF:000003">
    <property type="entry name" value="Talin 2"/>
    <property type="match status" value="1"/>
</dbReference>
<dbReference type="SUPFAM" id="SSF50729">
    <property type="entry name" value="PH domain-like"/>
    <property type="match status" value="1"/>
</dbReference>
<dbReference type="Gene3D" id="2.30.29.30">
    <property type="entry name" value="Pleckstrin-homology domain (PH domain)/Phosphotyrosine-binding domain (PTB)"/>
    <property type="match status" value="1"/>
</dbReference>
<dbReference type="GO" id="GO:0005178">
    <property type="term" value="F:integrin binding"/>
    <property type="evidence" value="ECO:0007669"/>
    <property type="project" value="TreeGrafter"/>
</dbReference>
<evidence type="ECO:0000256" key="6">
    <source>
        <dbReference type="ARBA" id="ARBA00022553"/>
    </source>
</evidence>
<keyword evidence="9" id="KW-0206">Cytoskeleton</keyword>
<dbReference type="SUPFAM" id="SSF109880">
    <property type="entry name" value="A middle domain of Talin 1"/>
    <property type="match status" value="1"/>
</dbReference>
<dbReference type="Pfam" id="PF21865">
    <property type="entry name" value="TLN1-like_RS"/>
    <property type="match status" value="3"/>
</dbReference>
<dbReference type="Pfam" id="PF21896">
    <property type="entry name" value="Talin_IBS2B"/>
    <property type="match status" value="3"/>
</dbReference>
<dbReference type="Pfam" id="PF08913">
    <property type="entry name" value="VBS"/>
    <property type="match status" value="1"/>
</dbReference>
<dbReference type="Pfam" id="PF09141">
    <property type="entry name" value="Talin_middle"/>
    <property type="match status" value="1"/>
</dbReference>
<evidence type="ECO:0000256" key="5">
    <source>
        <dbReference type="ARBA" id="ARBA00022490"/>
    </source>
</evidence>
<dbReference type="InterPro" id="IPR057346">
    <property type="entry name" value="Talin1/2_VBS2"/>
</dbReference>
<dbReference type="InterPro" id="IPR019749">
    <property type="entry name" value="Band_41_domain"/>
</dbReference>
<dbReference type="InterPro" id="IPR011993">
    <property type="entry name" value="PH-like_dom_sf"/>
</dbReference>
<protein>
    <submittedName>
        <fullName evidence="13">Talin 2a</fullName>
    </submittedName>
</protein>
<dbReference type="InterPro" id="IPR032425">
    <property type="entry name" value="FERM_f0"/>
</dbReference>
<keyword evidence="6" id="KW-0597">Phosphoprotein</keyword>
<dbReference type="PROSITE" id="PS50057">
    <property type="entry name" value="FERM_3"/>
    <property type="match status" value="1"/>
</dbReference>